<name>A0A3S5F8X3_BARVI</name>
<gene>
    <name evidence="1" type="ORF">NCTC12905_01617</name>
</gene>
<evidence type="ECO:0000313" key="1">
    <source>
        <dbReference type="EMBL" id="VEJ45932.1"/>
    </source>
</evidence>
<protein>
    <submittedName>
        <fullName evidence="1">Uncharacterized protein</fullName>
    </submittedName>
</protein>
<evidence type="ECO:0000313" key="2">
    <source>
        <dbReference type="Proteomes" id="UP000274201"/>
    </source>
</evidence>
<dbReference type="InterPro" id="IPR038488">
    <property type="entry name" value="Integrase_DNA-bd_sf"/>
</dbReference>
<dbReference type="AlphaFoldDB" id="A0A3S5F8X3"/>
<accession>A0A3S5F8X3</accession>
<proteinExistence type="predicted"/>
<sequence>MIIYLFACQMSPPNIVRFSHCKPTYVESNKIIYLYVISRVVVWVKKREERRKNACNVSSQYQGLSQQGFCNIGGGKKHDGAGLYLDKRKDGGGSWILRSTIHGRHCEMGLGALRDISLQATYDTAFSF</sequence>
<dbReference type="Proteomes" id="UP000274201">
    <property type="component" value="Chromosome"/>
</dbReference>
<dbReference type="EMBL" id="LR134529">
    <property type="protein sequence ID" value="VEJ45932.1"/>
    <property type="molecule type" value="Genomic_DNA"/>
</dbReference>
<dbReference type="OrthoDB" id="7925608at2"/>
<reference evidence="1 2" key="1">
    <citation type="submission" date="2018-12" db="EMBL/GenBank/DDBJ databases">
        <authorList>
            <consortium name="Pathogen Informatics"/>
        </authorList>
    </citation>
    <scope>NUCLEOTIDE SEQUENCE [LARGE SCALE GENOMIC DNA]</scope>
    <source>
        <strain evidence="1 2">NCTC12905</strain>
    </source>
</reference>
<organism evidence="1 2">
    <name type="scientific">Bartonella vinsonii</name>
    <name type="common">Rochalimaea vinsonii</name>
    <dbReference type="NCBI Taxonomy" id="33047"/>
    <lineage>
        <taxon>Bacteria</taxon>
        <taxon>Pseudomonadati</taxon>
        <taxon>Pseudomonadota</taxon>
        <taxon>Alphaproteobacteria</taxon>
        <taxon>Hyphomicrobiales</taxon>
        <taxon>Bartonellaceae</taxon>
        <taxon>Bartonella</taxon>
    </lineage>
</organism>
<dbReference type="Gene3D" id="3.30.160.390">
    <property type="entry name" value="Integrase, DNA-binding domain"/>
    <property type="match status" value="1"/>
</dbReference>